<accession>F3KK55</accession>
<sequence length="236" mass="27173">MSGYENAEFWSIELNFIITSILLIACIVNNFKIGKSGKHGQAWLFFTLAIALWYIAERMWTIPELTNSDSIFSYADLFWFSGYVFYFLFGVMYLKPFSSQISRKNILAASLSVAVVLIFIFYTIMPSSNISENILNASYPIADSFMLIPSILGIFLFFKGRTKFSWSLLFFGMLVFVGSDFGFMYFNSTGDYYEGHLIDIPYLYAYSIFIAGLIANLNLWNKTNKNKPFHEQDKLI</sequence>
<evidence type="ECO:0000256" key="1">
    <source>
        <dbReference type="SAM" id="Phobius"/>
    </source>
</evidence>
<name>F3KK55_9ARCH</name>
<feature type="transmembrane region" description="Helical" evidence="1">
    <location>
        <begin position="106"/>
        <end position="125"/>
    </location>
</feature>
<evidence type="ECO:0008006" key="3">
    <source>
        <dbReference type="Google" id="ProtNLM"/>
    </source>
</evidence>
<comment type="caution">
    <text evidence="2">The sequence shown here is derived from an EMBL/GenBank/DDBJ whole genome shotgun (WGS) entry which is preliminary data.</text>
</comment>
<feature type="transmembrane region" description="Helical" evidence="1">
    <location>
        <begin position="72"/>
        <end position="94"/>
    </location>
</feature>
<dbReference type="AlphaFoldDB" id="F3KK55"/>
<organism evidence="2">
    <name type="scientific">Candidatus Nitrosarchaeum limnium SFB1</name>
    <dbReference type="NCBI Taxonomy" id="886738"/>
    <lineage>
        <taxon>Archaea</taxon>
        <taxon>Nitrososphaerota</taxon>
        <taxon>Nitrososphaeria</taxon>
        <taxon>Nitrosopumilales</taxon>
        <taxon>Nitrosopumilaceae</taxon>
        <taxon>Nitrosarchaeum</taxon>
    </lineage>
</organism>
<gene>
    <name evidence="2" type="ORF">Nlim_0868</name>
</gene>
<feature type="transmembrane region" description="Helical" evidence="1">
    <location>
        <begin position="165"/>
        <end position="186"/>
    </location>
</feature>
<keyword evidence="1" id="KW-1133">Transmembrane helix</keyword>
<reference evidence="2" key="1">
    <citation type="journal article" date="2011" name="PLoS ONE">
        <title>Genome of a low-salinity ammonia-oxidizing archaeon determined by single-cell and metagenomic analysis.</title>
        <authorList>
            <person name="Blainey P.C."/>
            <person name="Mosier A.C."/>
            <person name="Potanina A."/>
            <person name="Francis C.A."/>
            <person name="Quake S.R."/>
        </authorList>
    </citation>
    <scope>NUCLEOTIDE SEQUENCE [LARGE SCALE GENOMIC DNA]</scope>
    <source>
        <strain evidence="2">SFB1</strain>
    </source>
</reference>
<feature type="transmembrane region" description="Helical" evidence="1">
    <location>
        <begin position="201"/>
        <end position="220"/>
    </location>
</feature>
<feature type="transmembrane region" description="Helical" evidence="1">
    <location>
        <begin position="12"/>
        <end position="31"/>
    </location>
</feature>
<dbReference type="HOGENOM" id="CLU_1048150_0_0_2"/>
<feature type="transmembrane region" description="Helical" evidence="1">
    <location>
        <begin position="137"/>
        <end position="158"/>
    </location>
</feature>
<proteinExistence type="predicted"/>
<keyword evidence="1" id="KW-0812">Transmembrane</keyword>
<evidence type="ECO:0000313" key="2">
    <source>
        <dbReference type="EMBL" id="EGG42222.1"/>
    </source>
</evidence>
<keyword evidence="1" id="KW-0472">Membrane</keyword>
<feature type="transmembrane region" description="Helical" evidence="1">
    <location>
        <begin position="43"/>
        <end position="60"/>
    </location>
</feature>
<protein>
    <recommendedName>
        <fullName evidence="3">Histidine kinase N-terminal 7TM region domain-containing protein</fullName>
    </recommendedName>
</protein>
<dbReference type="EMBL" id="AEGP01000033">
    <property type="protein sequence ID" value="EGG42222.1"/>
    <property type="molecule type" value="Genomic_DNA"/>
</dbReference>
<dbReference type="Proteomes" id="UP000004348">
    <property type="component" value="Chromosome"/>
</dbReference>